<evidence type="ECO:0000313" key="1">
    <source>
        <dbReference type="EMBL" id="TAA28911.1"/>
    </source>
</evidence>
<dbReference type="EMBL" id="SHMB01000004">
    <property type="protein sequence ID" value="TAA28911.1"/>
    <property type="molecule type" value="Genomic_DNA"/>
</dbReference>
<name>A0A4Q8LHF7_9GAMM</name>
<proteinExistence type="predicted"/>
<dbReference type="Proteomes" id="UP000291286">
    <property type="component" value="Unassembled WGS sequence"/>
</dbReference>
<accession>A0A4Q8LHF7</accession>
<dbReference type="RefSeq" id="WP_130518868.1">
    <property type="nucleotide sequence ID" value="NZ_SHMA01000005.1"/>
</dbReference>
<evidence type="ECO:0000313" key="2">
    <source>
        <dbReference type="Proteomes" id="UP000291286"/>
    </source>
</evidence>
<gene>
    <name evidence="1" type="ORF">EA661_11465</name>
</gene>
<sequence length="116" mass="13230">MQAIPCGSRLPRIFIDLQAEQAYWQDWYLNLPRAGDARDFAGYWPVIGAVYDIYLHAPGWDADRAQARYARRVAVRQHGLSGREASEVFSQVWGRISGERLGRAALERGARRYAGY</sequence>
<reference evidence="1 2" key="1">
    <citation type="submission" date="2019-02" db="EMBL/GenBank/DDBJ databases">
        <title>WGS of Pseudoxanthomonas species novum from clinical isolates.</title>
        <authorList>
            <person name="Bernier A.-M."/>
            <person name="Bernard K."/>
            <person name="Vachon A."/>
        </authorList>
    </citation>
    <scope>NUCLEOTIDE SEQUENCE [LARGE SCALE GENOMIC DNA]</scope>
    <source>
        <strain evidence="1 2">NML171202</strain>
    </source>
</reference>
<organism evidence="1 2">
    <name type="scientific">Pseudoxanthomonas winnipegensis</name>
    <dbReference type="NCBI Taxonomy" id="2480810"/>
    <lineage>
        <taxon>Bacteria</taxon>
        <taxon>Pseudomonadati</taxon>
        <taxon>Pseudomonadota</taxon>
        <taxon>Gammaproteobacteria</taxon>
        <taxon>Lysobacterales</taxon>
        <taxon>Lysobacteraceae</taxon>
        <taxon>Pseudoxanthomonas</taxon>
    </lineage>
</organism>
<comment type="caution">
    <text evidence="1">The sequence shown here is derived from an EMBL/GenBank/DDBJ whole genome shotgun (WGS) entry which is preliminary data.</text>
</comment>
<dbReference type="AlphaFoldDB" id="A0A4Q8LHF7"/>
<protein>
    <submittedName>
        <fullName evidence="1">Uncharacterized protein</fullName>
    </submittedName>
</protein>